<dbReference type="Proteomes" id="UP000800092">
    <property type="component" value="Unassembled WGS sequence"/>
</dbReference>
<dbReference type="OrthoDB" id="4062651at2759"/>
<protein>
    <submittedName>
        <fullName evidence="2">Serine/threonine-protein kinase-like protein</fullName>
    </submittedName>
</protein>
<name>A0A6A6H9B0_VIRVR</name>
<feature type="domain" description="Protein kinase" evidence="1">
    <location>
        <begin position="19"/>
        <end position="240"/>
    </location>
</feature>
<dbReference type="InterPro" id="IPR011009">
    <property type="entry name" value="Kinase-like_dom_sf"/>
</dbReference>
<dbReference type="GO" id="GO:0004672">
    <property type="term" value="F:protein kinase activity"/>
    <property type="evidence" value="ECO:0007669"/>
    <property type="project" value="InterPro"/>
</dbReference>
<dbReference type="AlphaFoldDB" id="A0A6A6H9B0"/>
<gene>
    <name evidence="2" type="ORF">EV356DRAFT_545379</name>
</gene>
<organism evidence="2 3">
    <name type="scientific">Viridothelium virens</name>
    <name type="common">Speckled blister lichen</name>
    <name type="synonym">Trypethelium virens</name>
    <dbReference type="NCBI Taxonomy" id="1048519"/>
    <lineage>
        <taxon>Eukaryota</taxon>
        <taxon>Fungi</taxon>
        <taxon>Dikarya</taxon>
        <taxon>Ascomycota</taxon>
        <taxon>Pezizomycotina</taxon>
        <taxon>Dothideomycetes</taxon>
        <taxon>Dothideomycetes incertae sedis</taxon>
        <taxon>Trypetheliales</taxon>
        <taxon>Trypetheliaceae</taxon>
        <taxon>Viridothelium</taxon>
    </lineage>
</organism>
<reference evidence="2" key="1">
    <citation type="journal article" date="2020" name="Stud. Mycol.">
        <title>101 Dothideomycetes genomes: a test case for predicting lifestyles and emergence of pathogens.</title>
        <authorList>
            <person name="Haridas S."/>
            <person name="Albert R."/>
            <person name="Binder M."/>
            <person name="Bloem J."/>
            <person name="Labutti K."/>
            <person name="Salamov A."/>
            <person name="Andreopoulos B."/>
            <person name="Baker S."/>
            <person name="Barry K."/>
            <person name="Bills G."/>
            <person name="Bluhm B."/>
            <person name="Cannon C."/>
            <person name="Castanera R."/>
            <person name="Culley D."/>
            <person name="Daum C."/>
            <person name="Ezra D."/>
            <person name="Gonzalez J."/>
            <person name="Henrissat B."/>
            <person name="Kuo A."/>
            <person name="Liang C."/>
            <person name="Lipzen A."/>
            <person name="Lutzoni F."/>
            <person name="Magnuson J."/>
            <person name="Mondo S."/>
            <person name="Nolan M."/>
            <person name="Ohm R."/>
            <person name="Pangilinan J."/>
            <person name="Park H.-J."/>
            <person name="Ramirez L."/>
            <person name="Alfaro M."/>
            <person name="Sun H."/>
            <person name="Tritt A."/>
            <person name="Yoshinaga Y."/>
            <person name="Zwiers L.-H."/>
            <person name="Turgeon B."/>
            <person name="Goodwin S."/>
            <person name="Spatafora J."/>
            <person name="Crous P."/>
            <person name="Grigoriev I."/>
        </authorList>
    </citation>
    <scope>NUCLEOTIDE SEQUENCE</scope>
    <source>
        <strain evidence="2">Tuck. ex Michener</strain>
    </source>
</reference>
<dbReference type="SUPFAM" id="SSF56112">
    <property type="entry name" value="Protein kinase-like (PK-like)"/>
    <property type="match status" value="1"/>
</dbReference>
<keyword evidence="2" id="KW-0808">Transferase</keyword>
<evidence type="ECO:0000313" key="3">
    <source>
        <dbReference type="Proteomes" id="UP000800092"/>
    </source>
</evidence>
<dbReference type="PROSITE" id="PS50011">
    <property type="entry name" value="PROTEIN_KINASE_DOM"/>
    <property type="match status" value="1"/>
</dbReference>
<accession>A0A6A6H9B0</accession>
<sequence length="240" mass="27268">MEILESCEVFVGRNDDLEFSHTKVILKGDSEYHYAVTHRRFRSIDEIDPSELTCIPMRTSDIWPEFPTSFTRAPEPLLQNLYVKRPSSLSYGDSKTSTEISTLVLHEAQICETLRKCPHPNIAQYLGCVVDGGRITRLFKASEPFDRLSCLKEIRSGIEHLHKLGIIHCDINPHNIYSHGNSWVIGDFDSSTSEGEKLGLKAGTGGWTKDQFKFARRENNLYGLAKIEEFIRTGLEPFCT</sequence>
<dbReference type="Gene3D" id="1.10.510.10">
    <property type="entry name" value="Transferase(Phosphotransferase) domain 1"/>
    <property type="match status" value="1"/>
</dbReference>
<dbReference type="EMBL" id="ML991798">
    <property type="protein sequence ID" value="KAF2234418.1"/>
    <property type="molecule type" value="Genomic_DNA"/>
</dbReference>
<dbReference type="GO" id="GO:0005524">
    <property type="term" value="F:ATP binding"/>
    <property type="evidence" value="ECO:0007669"/>
    <property type="project" value="InterPro"/>
</dbReference>
<keyword evidence="2" id="KW-0418">Kinase</keyword>
<proteinExistence type="predicted"/>
<keyword evidence="3" id="KW-1185">Reference proteome</keyword>
<dbReference type="InterPro" id="IPR000719">
    <property type="entry name" value="Prot_kinase_dom"/>
</dbReference>
<evidence type="ECO:0000259" key="1">
    <source>
        <dbReference type="PROSITE" id="PS50011"/>
    </source>
</evidence>
<evidence type="ECO:0000313" key="2">
    <source>
        <dbReference type="EMBL" id="KAF2234418.1"/>
    </source>
</evidence>